<proteinExistence type="predicted"/>
<dbReference type="SUPFAM" id="SSF51197">
    <property type="entry name" value="Clavaminate synthase-like"/>
    <property type="match status" value="1"/>
</dbReference>
<gene>
    <name evidence="1" type="ORF">Dsi01nite_105020</name>
</gene>
<dbReference type="Gene3D" id="2.60.120.620">
    <property type="entry name" value="q2cbj1_9rhob like domain"/>
    <property type="match status" value="1"/>
</dbReference>
<sequence>MTSSTIAPVTGVRMDPQFFRFDEYDEFDPERVLDVLRGRRLGVIFRGVIPLAVQQDLTARFWNSQGLTRRTGEPSYHVGAYHWNKPVDTYLAETSKVSEQVMDVLNCDDSPWHWFRDRMNDRLAGDGARLRTAEMNGEQACPALVRAWNKEGEFALEPHEDEAQCRDPRQAGFEVQRVLDYEVCATNMCIEHEGGGRLVLWNIRPDDDSRRRFDILHSGFSYPPRTLDGIERVNVDIRPGDVYVFNGRHVHAVDATRGNRTAISFLLGFIDEQTVVTWT</sequence>
<reference evidence="1" key="1">
    <citation type="submission" date="2021-01" db="EMBL/GenBank/DDBJ databases">
        <title>Whole genome shotgun sequence of Dactylosporangium siamense NBRC 106093.</title>
        <authorList>
            <person name="Komaki H."/>
            <person name="Tamura T."/>
        </authorList>
    </citation>
    <scope>NUCLEOTIDE SEQUENCE</scope>
    <source>
        <strain evidence="1">NBRC 106093</strain>
    </source>
</reference>
<evidence type="ECO:0000313" key="2">
    <source>
        <dbReference type="Proteomes" id="UP000660611"/>
    </source>
</evidence>
<dbReference type="AlphaFoldDB" id="A0A919Q054"/>
<name>A0A919Q054_9ACTN</name>
<organism evidence="1 2">
    <name type="scientific">Dactylosporangium siamense</name>
    <dbReference type="NCBI Taxonomy" id="685454"/>
    <lineage>
        <taxon>Bacteria</taxon>
        <taxon>Bacillati</taxon>
        <taxon>Actinomycetota</taxon>
        <taxon>Actinomycetes</taxon>
        <taxon>Micromonosporales</taxon>
        <taxon>Micromonosporaceae</taxon>
        <taxon>Dactylosporangium</taxon>
    </lineage>
</organism>
<keyword evidence="2" id="KW-1185">Reference proteome</keyword>
<accession>A0A919Q054</accession>
<comment type="caution">
    <text evidence="1">The sequence shown here is derived from an EMBL/GenBank/DDBJ whole genome shotgun (WGS) entry which is preliminary data.</text>
</comment>
<dbReference type="Proteomes" id="UP000660611">
    <property type="component" value="Unassembled WGS sequence"/>
</dbReference>
<dbReference type="EMBL" id="BONQ01000180">
    <property type="protein sequence ID" value="GIG52461.1"/>
    <property type="molecule type" value="Genomic_DNA"/>
</dbReference>
<protein>
    <recommendedName>
        <fullName evidence="3">Prolyl 4-hydroxylase alpha subunit Fe(2+) 2OG dioxygenase domain-containing protein</fullName>
    </recommendedName>
</protein>
<evidence type="ECO:0000313" key="1">
    <source>
        <dbReference type="EMBL" id="GIG52461.1"/>
    </source>
</evidence>
<evidence type="ECO:0008006" key="3">
    <source>
        <dbReference type="Google" id="ProtNLM"/>
    </source>
</evidence>